<evidence type="ECO:0000313" key="2">
    <source>
        <dbReference type="Proteomes" id="UP000663852"/>
    </source>
</evidence>
<dbReference type="OrthoDB" id="9972890at2759"/>
<dbReference type="AlphaFoldDB" id="A0A813Z6E2"/>
<accession>A0A813Z6E2</accession>
<organism evidence="1 2">
    <name type="scientific">Adineta ricciae</name>
    <name type="common">Rotifer</name>
    <dbReference type="NCBI Taxonomy" id="249248"/>
    <lineage>
        <taxon>Eukaryota</taxon>
        <taxon>Metazoa</taxon>
        <taxon>Spiralia</taxon>
        <taxon>Gnathifera</taxon>
        <taxon>Rotifera</taxon>
        <taxon>Eurotatoria</taxon>
        <taxon>Bdelloidea</taxon>
        <taxon>Adinetida</taxon>
        <taxon>Adinetidae</taxon>
        <taxon>Adineta</taxon>
    </lineage>
</organism>
<reference evidence="1" key="1">
    <citation type="submission" date="2021-02" db="EMBL/GenBank/DDBJ databases">
        <authorList>
            <person name="Nowell W R."/>
        </authorList>
    </citation>
    <scope>NUCLEOTIDE SEQUENCE</scope>
</reference>
<comment type="caution">
    <text evidence="1">The sequence shown here is derived from an EMBL/GenBank/DDBJ whole genome shotgun (WGS) entry which is preliminary data.</text>
</comment>
<evidence type="ECO:0008006" key="3">
    <source>
        <dbReference type="Google" id="ProtNLM"/>
    </source>
</evidence>
<protein>
    <recommendedName>
        <fullName evidence="3">RING-type domain-containing protein</fullName>
    </recommendedName>
</protein>
<dbReference type="InterPro" id="IPR013083">
    <property type="entry name" value="Znf_RING/FYVE/PHD"/>
</dbReference>
<name>A0A813Z6E2_ADIRI</name>
<gene>
    <name evidence="1" type="ORF">EDS130_LOCUS9431</name>
</gene>
<evidence type="ECO:0000313" key="1">
    <source>
        <dbReference type="EMBL" id="CAF0893989.1"/>
    </source>
</evidence>
<dbReference type="EMBL" id="CAJNOJ010000031">
    <property type="protein sequence ID" value="CAF0893989.1"/>
    <property type="molecule type" value="Genomic_DNA"/>
</dbReference>
<dbReference type="Gene3D" id="3.30.40.10">
    <property type="entry name" value="Zinc/RING finger domain, C3HC4 (zinc finger)"/>
    <property type="match status" value="1"/>
</dbReference>
<dbReference type="Proteomes" id="UP000663852">
    <property type="component" value="Unassembled WGS sequence"/>
</dbReference>
<dbReference type="SUPFAM" id="SSF57850">
    <property type="entry name" value="RING/U-box"/>
    <property type="match status" value="1"/>
</dbReference>
<proteinExistence type="predicted"/>
<sequence>MFVSLRHRVFRLRKMHLEKTTTSTQDDPIDAHDLMCPICMVIAEDPHVTSCCHRVFCAKDANPNRYENGCPLCREVNYSFQPSSKHKAMLEQLTIKCSCSERIVPSEYEHHLERCSNIIFTCPHNACQEKNESTKYNSQQLVNHLARAHCDEVPMLGTTYVNKKSLEPYKKASGKYDDLVSTLYSVLYPKMIDIQLQNSPTIQETSSIFHCPAGHKLVDADRTKRKRKNGTVYSTPGFNCDICHRSFSNGQSWHCSCSDSGFDKCVGCVVFQLYDIDNDVLQLASRDNEEQQQRYRRQTIRNTVRLPRGLFRLLTGSMDDEDDDADALALRHRSPFLSQRSTFEGTDDDEIEVNLRED</sequence>